<keyword evidence="6" id="KW-0966">Cell projection</keyword>
<dbReference type="Pfam" id="PF13144">
    <property type="entry name" value="ChapFlgA"/>
    <property type="match status" value="1"/>
</dbReference>
<dbReference type="GO" id="GO:0044780">
    <property type="term" value="P:bacterial-type flagellum assembly"/>
    <property type="evidence" value="ECO:0007669"/>
    <property type="project" value="InterPro"/>
</dbReference>
<keyword evidence="7" id="KW-1185">Reference proteome</keyword>
<keyword evidence="3 4" id="KW-0574">Periplasm</keyword>
<comment type="function">
    <text evidence="4">Involved in the assembly process of the P-ring formation. It may associate with FlgF on the rod constituting a structure essential for the P-ring assembly or may act as a modulator protein for the P-ring assembly.</text>
</comment>
<keyword evidence="4" id="KW-1005">Bacterial flagellum biogenesis</keyword>
<evidence type="ECO:0000256" key="4">
    <source>
        <dbReference type="RuleBase" id="RU362063"/>
    </source>
</evidence>
<keyword evidence="2" id="KW-0732">Signal</keyword>
<dbReference type="NCBIfam" id="TIGR03170">
    <property type="entry name" value="flgA_cterm"/>
    <property type="match status" value="1"/>
</dbReference>
<evidence type="ECO:0000256" key="2">
    <source>
        <dbReference type="ARBA" id="ARBA00022729"/>
    </source>
</evidence>
<evidence type="ECO:0000259" key="5">
    <source>
        <dbReference type="SMART" id="SM00858"/>
    </source>
</evidence>
<reference evidence="6 7" key="1">
    <citation type="submission" date="2018-05" db="EMBL/GenBank/DDBJ databases">
        <title>Description of Sphingomonas pokkalii sp nov, isolated from the rhizosphere of saline tolerant pokkali rice and its draft genome analysis.</title>
        <authorList>
            <person name="Menon R."/>
            <person name="Kumari S."/>
            <person name="Rameshkumar N."/>
        </authorList>
    </citation>
    <scope>NUCLEOTIDE SEQUENCE [LARGE SCALE GENOMIC DNA]</scope>
    <source>
        <strain evidence="6 7">L3B27</strain>
    </source>
</reference>
<evidence type="ECO:0000256" key="1">
    <source>
        <dbReference type="ARBA" id="ARBA00004418"/>
    </source>
</evidence>
<dbReference type="SMART" id="SM00858">
    <property type="entry name" value="SAF"/>
    <property type="match status" value="1"/>
</dbReference>
<dbReference type="PANTHER" id="PTHR36307">
    <property type="entry name" value="FLAGELLA BASAL BODY P-RING FORMATION PROTEIN FLGA"/>
    <property type="match status" value="1"/>
</dbReference>
<dbReference type="Proteomes" id="UP000245890">
    <property type="component" value="Unassembled WGS sequence"/>
</dbReference>
<dbReference type="PANTHER" id="PTHR36307:SF1">
    <property type="entry name" value="FLAGELLA BASAL BODY P-RING FORMATION PROTEIN FLGA"/>
    <property type="match status" value="1"/>
</dbReference>
<organism evidence="6 7">
    <name type="scientific">Sphingomonas pokkalii</name>
    <dbReference type="NCBI Taxonomy" id="2175090"/>
    <lineage>
        <taxon>Bacteria</taxon>
        <taxon>Pseudomonadati</taxon>
        <taxon>Pseudomonadota</taxon>
        <taxon>Alphaproteobacteria</taxon>
        <taxon>Sphingomonadales</taxon>
        <taxon>Sphingomonadaceae</taxon>
        <taxon>Sphingomonas</taxon>
    </lineage>
</organism>
<keyword evidence="6" id="KW-0969">Cilium</keyword>
<protein>
    <recommendedName>
        <fullName evidence="4">Flagella basal body P-ring formation protein FlgA</fullName>
    </recommendedName>
</protein>
<dbReference type="InterPro" id="IPR039246">
    <property type="entry name" value="Flagellar_FlgA"/>
</dbReference>
<evidence type="ECO:0000313" key="6">
    <source>
        <dbReference type="EMBL" id="PVX30275.1"/>
    </source>
</evidence>
<dbReference type="RefSeq" id="WP_116469686.1">
    <property type="nucleotide sequence ID" value="NZ_QENQ01000001.1"/>
</dbReference>
<dbReference type="Gene3D" id="2.30.30.760">
    <property type="match status" value="1"/>
</dbReference>
<feature type="domain" description="SAF" evidence="5">
    <location>
        <begin position="18"/>
        <end position="78"/>
    </location>
</feature>
<comment type="similarity">
    <text evidence="4">Belongs to the FlgA family.</text>
</comment>
<evidence type="ECO:0000313" key="7">
    <source>
        <dbReference type="Proteomes" id="UP000245890"/>
    </source>
</evidence>
<accession>A0A2U0SG76</accession>
<comment type="caution">
    <text evidence="6">The sequence shown here is derived from an EMBL/GenBank/DDBJ whole genome shotgun (WGS) entry which is preliminary data.</text>
</comment>
<evidence type="ECO:0000256" key="3">
    <source>
        <dbReference type="ARBA" id="ARBA00022764"/>
    </source>
</evidence>
<sequence length="142" mass="14616">MSALLGLLLLAAAPGEDVPVAVLQQSVARGERIEASDIVVEPRPEATARAALRMDDVVGMEATRNLNAGTLLRRGDVMKPQLVRRGEPVTARIVTGALVITAAGRALGGGAQGDPVRIVVTATNRTLDGFVDGSGSVRVTAP</sequence>
<dbReference type="AlphaFoldDB" id="A0A2U0SG76"/>
<dbReference type="CDD" id="cd11614">
    <property type="entry name" value="SAF_CpaB_FlgA_like"/>
    <property type="match status" value="1"/>
</dbReference>
<dbReference type="Gene3D" id="3.90.1210.10">
    <property type="entry name" value="Antifreeze-like/N-acetylneuraminic acid synthase C-terminal domain"/>
    <property type="match status" value="1"/>
</dbReference>
<proteinExistence type="inferred from homology"/>
<dbReference type="OrthoDB" id="7619725at2"/>
<dbReference type="GO" id="GO:0042597">
    <property type="term" value="C:periplasmic space"/>
    <property type="evidence" value="ECO:0007669"/>
    <property type="project" value="UniProtKB-SubCell"/>
</dbReference>
<name>A0A2U0SG76_9SPHN</name>
<gene>
    <name evidence="6" type="primary">flgA</name>
    <name evidence="6" type="ORF">DD559_13795</name>
</gene>
<dbReference type="InterPro" id="IPR013974">
    <property type="entry name" value="SAF"/>
</dbReference>
<dbReference type="InterPro" id="IPR017585">
    <property type="entry name" value="SAF_FlgA"/>
</dbReference>
<keyword evidence="6" id="KW-0282">Flagellum</keyword>
<comment type="subcellular location">
    <subcellularLocation>
        <location evidence="1 4">Periplasm</location>
    </subcellularLocation>
</comment>
<dbReference type="EMBL" id="QENQ01000001">
    <property type="protein sequence ID" value="PVX30275.1"/>
    <property type="molecule type" value="Genomic_DNA"/>
</dbReference>